<proteinExistence type="predicted"/>
<dbReference type="EMBL" id="OX459954">
    <property type="protein sequence ID" value="CAI9159005.1"/>
    <property type="molecule type" value="Genomic_DNA"/>
</dbReference>
<evidence type="ECO:0000313" key="1">
    <source>
        <dbReference type="EMBL" id="CAI9159005.1"/>
    </source>
</evidence>
<gene>
    <name evidence="1" type="ORF">MRATA1EN1_LOCUS7967</name>
</gene>
<reference evidence="1" key="1">
    <citation type="submission" date="2023-04" db="EMBL/GenBank/DDBJ databases">
        <authorList>
            <consortium name="ELIXIR-Norway"/>
        </authorList>
    </citation>
    <scope>NUCLEOTIDE SEQUENCE [LARGE SCALE GENOMIC DNA]</scope>
</reference>
<protein>
    <recommendedName>
        <fullName evidence="3">Secreted protein</fullName>
    </recommendedName>
</protein>
<accession>A0ABN8YD96</accession>
<organism evidence="1 2">
    <name type="scientific">Rangifer tarandus platyrhynchus</name>
    <name type="common">Svalbard reindeer</name>
    <dbReference type="NCBI Taxonomy" id="3082113"/>
    <lineage>
        <taxon>Eukaryota</taxon>
        <taxon>Metazoa</taxon>
        <taxon>Chordata</taxon>
        <taxon>Craniata</taxon>
        <taxon>Vertebrata</taxon>
        <taxon>Euteleostomi</taxon>
        <taxon>Mammalia</taxon>
        <taxon>Eutheria</taxon>
        <taxon>Laurasiatheria</taxon>
        <taxon>Artiodactyla</taxon>
        <taxon>Ruminantia</taxon>
        <taxon>Pecora</taxon>
        <taxon>Cervidae</taxon>
        <taxon>Odocoileinae</taxon>
        <taxon>Rangifer</taxon>
    </lineage>
</organism>
<name>A0ABN8YD96_RANTA</name>
<evidence type="ECO:0008006" key="3">
    <source>
        <dbReference type="Google" id="ProtNLM"/>
    </source>
</evidence>
<evidence type="ECO:0000313" key="2">
    <source>
        <dbReference type="Proteomes" id="UP001176941"/>
    </source>
</evidence>
<sequence>MTWLSFKGQIWQLWQKLEISFLNCKRLSATGFHCFALVQLLAVSCPLASKGSCRPNDMIAPVETTQIQIQDLLRQMWGTIFFLHHPWDKGGKILSHFIN</sequence>
<dbReference type="Proteomes" id="UP001176941">
    <property type="component" value="Chromosome 18"/>
</dbReference>
<keyword evidence="2" id="KW-1185">Reference proteome</keyword>